<reference evidence="9 10" key="1">
    <citation type="submission" date="2016-07" db="EMBL/GenBank/DDBJ databases">
        <title>Pervasive Adenine N6-methylation of Active Genes in Fungi.</title>
        <authorList>
            <consortium name="DOE Joint Genome Institute"/>
            <person name="Mondo S.J."/>
            <person name="Dannebaum R.O."/>
            <person name="Kuo R.C."/>
            <person name="Labutti K."/>
            <person name="Haridas S."/>
            <person name="Kuo A."/>
            <person name="Salamov A."/>
            <person name="Ahrendt S.R."/>
            <person name="Lipzen A."/>
            <person name="Sullivan W."/>
            <person name="Andreopoulos W.B."/>
            <person name="Clum A."/>
            <person name="Lindquist E."/>
            <person name="Daum C."/>
            <person name="Ramamoorthy G.K."/>
            <person name="Gryganskyi A."/>
            <person name="Culley D."/>
            <person name="Magnuson J.K."/>
            <person name="James T.Y."/>
            <person name="O'Malley M.A."/>
            <person name="Stajich J.E."/>
            <person name="Spatafora J.W."/>
            <person name="Visel A."/>
            <person name="Grigoriev I.V."/>
        </authorList>
    </citation>
    <scope>NUCLEOTIDE SEQUENCE [LARGE SCALE GENOMIC DNA]</scope>
    <source>
        <strain evidence="9 10">JEL800</strain>
    </source>
</reference>
<dbReference type="InterPro" id="IPR000426">
    <property type="entry name" value="Proteasome_asu_N"/>
</dbReference>
<sequence length="260" mass="28600">MSLRGCLLFWVFGLRGLCSLNQFQLNLLNLLRSEYDQGVNTFSPEGRLFQVEYAIEAIKLGSTAVGIQTAHGVVLAVEKRVTSTLLEPSSIEKILEIDTHLGCAMSGLVADWRTMIDHARVEAQNHWFTYNERIKVESLTQAVCDLALRFGESADGEDAIMSRPFGVALLIGGVDEKGPQLFHADPSGTFTRFDAKAIGSGSEGAQTELQEQYHKSLTLREAELLALKVLKQVMEEKLSGANKGFRILPEAEVNELVAAM</sequence>
<dbReference type="Gene3D" id="3.60.20.10">
    <property type="entry name" value="Glutamine Phosphoribosylpyrophosphate, subunit 1, domain 1"/>
    <property type="match status" value="1"/>
</dbReference>
<evidence type="ECO:0000256" key="7">
    <source>
        <dbReference type="SAM" id="SignalP"/>
    </source>
</evidence>
<evidence type="ECO:0000256" key="1">
    <source>
        <dbReference type="ARBA" id="ARBA00022490"/>
    </source>
</evidence>
<comment type="caution">
    <text evidence="9">The sequence shown here is derived from an EMBL/GenBank/DDBJ whole genome shotgun (WGS) entry which is preliminary data.</text>
</comment>
<gene>
    <name evidence="9" type="ORF">BCR33DRAFT_721377</name>
</gene>
<keyword evidence="7" id="KW-0732">Signal</keyword>
<feature type="domain" description="Proteasome alpha-type subunits" evidence="8">
    <location>
        <begin position="35"/>
        <end position="57"/>
    </location>
</feature>
<dbReference type="OrthoDB" id="431557at2759"/>
<dbReference type="SUPFAM" id="SSF56235">
    <property type="entry name" value="N-terminal nucleophile aminohydrolases (Ntn hydrolases)"/>
    <property type="match status" value="1"/>
</dbReference>
<dbReference type="GO" id="GO:0019773">
    <property type="term" value="C:proteasome core complex, alpha-subunit complex"/>
    <property type="evidence" value="ECO:0007669"/>
    <property type="project" value="UniProtKB-UniRule"/>
</dbReference>
<evidence type="ECO:0000256" key="3">
    <source>
        <dbReference type="ARBA" id="ARBA00023242"/>
    </source>
</evidence>
<dbReference type="NCBIfam" id="NF003075">
    <property type="entry name" value="PRK03996.1"/>
    <property type="match status" value="1"/>
</dbReference>
<dbReference type="GO" id="GO:0005634">
    <property type="term" value="C:nucleus"/>
    <property type="evidence" value="ECO:0007669"/>
    <property type="project" value="UniProtKB-SubCell"/>
</dbReference>
<dbReference type="InterPro" id="IPR029055">
    <property type="entry name" value="Ntn_hydrolases_N"/>
</dbReference>
<dbReference type="Proteomes" id="UP000193642">
    <property type="component" value="Unassembled WGS sequence"/>
</dbReference>
<dbReference type="CDD" id="cd03753">
    <property type="entry name" value="proteasome_alpha_type_5"/>
    <property type="match status" value="1"/>
</dbReference>
<accession>A0A1Y2BSB8</accession>
<evidence type="ECO:0000313" key="10">
    <source>
        <dbReference type="Proteomes" id="UP000193642"/>
    </source>
</evidence>
<evidence type="ECO:0000259" key="8">
    <source>
        <dbReference type="PROSITE" id="PS00388"/>
    </source>
</evidence>
<dbReference type="InterPro" id="IPR033812">
    <property type="entry name" value="Proteasome_alpha_type_5"/>
</dbReference>
<dbReference type="GO" id="GO:0034515">
    <property type="term" value="C:proteasome storage granule"/>
    <property type="evidence" value="ECO:0007669"/>
    <property type="project" value="EnsemblFungi"/>
</dbReference>
<keyword evidence="2 5" id="KW-0647">Proteasome</keyword>
<organism evidence="9 10">
    <name type="scientific">Rhizoclosmatium globosum</name>
    <dbReference type="NCBI Taxonomy" id="329046"/>
    <lineage>
        <taxon>Eukaryota</taxon>
        <taxon>Fungi</taxon>
        <taxon>Fungi incertae sedis</taxon>
        <taxon>Chytridiomycota</taxon>
        <taxon>Chytridiomycota incertae sedis</taxon>
        <taxon>Chytridiomycetes</taxon>
        <taxon>Chytridiales</taxon>
        <taxon>Chytriomycetaceae</taxon>
        <taxon>Rhizoclosmatium</taxon>
    </lineage>
</organism>
<evidence type="ECO:0000256" key="6">
    <source>
        <dbReference type="RuleBase" id="RU000551"/>
    </source>
</evidence>
<dbReference type="AlphaFoldDB" id="A0A1Y2BSB8"/>
<dbReference type="Pfam" id="PF10584">
    <property type="entry name" value="Proteasome_A_N"/>
    <property type="match status" value="1"/>
</dbReference>
<dbReference type="InterPro" id="IPR050115">
    <property type="entry name" value="Proteasome_alpha"/>
</dbReference>
<proteinExistence type="inferred from homology"/>
<evidence type="ECO:0000256" key="2">
    <source>
        <dbReference type="ARBA" id="ARBA00022942"/>
    </source>
</evidence>
<dbReference type="GO" id="GO:0010499">
    <property type="term" value="P:proteasomal ubiquitin-independent protein catabolic process"/>
    <property type="evidence" value="ECO:0007669"/>
    <property type="project" value="EnsemblFungi"/>
</dbReference>
<comment type="similarity">
    <text evidence="5 6">Belongs to the peptidase T1A family.</text>
</comment>
<keyword evidence="3 6" id="KW-0539">Nucleus</keyword>
<comment type="subunit">
    <text evidence="4">The 26S proteasome consists of a 20S proteasome core and two 19S regulatory subunits. The 20S proteasome core is composed of 28 subunits that are arranged in four stacked rings, resulting in a barrel-shaped structure. The two end rings are each formed by seven alpha subunits, and the two central rings are each formed by seven beta subunits. The catalytic chamber with the active sites is on the inside of the barrel.</text>
</comment>
<dbReference type="PROSITE" id="PS51475">
    <property type="entry name" value="PROTEASOME_ALPHA_2"/>
    <property type="match status" value="1"/>
</dbReference>
<dbReference type="GO" id="GO:0043161">
    <property type="term" value="P:proteasome-mediated ubiquitin-dependent protein catabolic process"/>
    <property type="evidence" value="ECO:0007669"/>
    <property type="project" value="EnsemblFungi"/>
</dbReference>
<dbReference type="InterPro" id="IPR023332">
    <property type="entry name" value="Proteasome_alpha-type"/>
</dbReference>
<keyword evidence="10" id="KW-1185">Reference proteome</keyword>
<dbReference type="PROSITE" id="PS00388">
    <property type="entry name" value="PROTEASOME_ALPHA_1"/>
    <property type="match status" value="1"/>
</dbReference>
<dbReference type="EMBL" id="MCGO01000049">
    <property type="protein sequence ID" value="ORY37649.1"/>
    <property type="molecule type" value="Genomic_DNA"/>
</dbReference>
<feature type="signal peptide" evidence="7">
    <location>
        <begin position="1"/>
        <end position="20"/>
    </location>
</feature>
<evidence type="ECO:0000256" key="4">
    <source>
        <dbReference type="ARBA" id="ARBA00026071"/>
    </source>
</evidence>
<evidence type="ECO:0000256" key="5">
    <source>
        <dbReference type="PROSITE-ProRule" id="PRU00808"/>
    </source>
</evidence>
<comment type="subcellular location">
    <subcellularLocation>
        <location evidence="6">Cytoplasm</location>
    </subcellularLocation>
    <subcellularLocation>
        <location evidence="6">Nucleus</location>
    </subcellularLocation>
</comment>
<dbReference type="STRING" id="329046.A0A1Y2BSB8"/>
<dbReference type="Pfam" id="PF00227">
    <property type="entry name" value="Proteasome"/>
    <property type="match status" value="1"/>
</dbReference>
<feature type="chain" id="PRO_5012553514" description="Proteasome subunit alpha type" evidence="7">
    <location>
        <begin position="21"/>
        <end position="260"/>
    </location>
</feature>
<dbReference type="InterPro" id="IPR001353">
    <property type="entry name" value="Proteasome_sua/b"/>
</dbReference>
<evidence type="ECO:0000313" key="9">
    <source>
        <dbReference type="EMBL" id="ORY37649.1"/>
    </source>
</evidence>
<dbReference type="PANTHER" id="PTHR11599">
    <property type="entry name" value="PROTEASOME SUBUNIT ALPHA/BETA"/>
    <property type="match status" value="1"/>
</dbReference>
<dbReference type="SMART" id="SM00948">
    <property type="entry name" value="Proteasome_A_N"/>
    <property type="match status" value="1"/>
</dbReference>
<keyword evidence="1 6" id="KW-0963">Cytoplasm</keyword>
<name>A0A1Y2BSB8_9FUNG</name>
<protein>
    <recommendedName>
        <fullName evidence="6">Proteasome subunit alpha type</fullName>
    </recommendedName>
</protein>
<dbReference type="FunFam" id="3.60.20.10:FF:000015">
    <property type="entry name" value="Proteasome subunit alpha type-5"/>
    <property type="match status" value="1"/>
</dbReference>